<dbReference type="InterPro" id="IPR004827">
    <property type="entry name" value="bZIP"/>
</dbReference>
<evidence type="ECO:0000313" key="4">
    <source>
        <dbReference type="Proteomes" id="UP001164746"/>
    </source>
</evidence>
<keyword evidence="1" id="KW-0175">Coiled coil</keyword>
<feature type="coiled-coil region" evidence="1">
    <location>
        <begin position="251"/>
        <end position="292"/>
    </location>
</feature>
<dbReference type="InterPro" id="IPR046347">
    <property type="entry name" value="bZIP_sf"/>
</dbReference>
<organism evidence="3 4">
    <name type="scientific">Mya arenaria</name>
    <name type="common">Soft-shell clam</name>
    <dbReference type="NCBI Taxonomy" id="6604"/>
    <lineage>
        <taxon>Eukaryota</taxon>
        <taxon>Metazoa</taxon>
        <taxon>Spiralia</taxon>
        <taxon>Lophotrochozoa</taxon>
        <taxon>Mollusca</taxon>
        <taxon>Bivalvia</taxon>
        <taxon>Autobranchia</taxon>
        <taxon>Heteroconchia</taxon>
        <taxon>Euheterodonta</taxon>
        <taxon>Imparidentia</taxon>
        <taxon>Neoheterodontei</taxon>
        <taxon>Myida</taxon>
        <taxon>Myoidea</taxon>
        <taxon>Myidae</taxon>
        <taxon>Mya</taxon>
    </lineage>
</organism>
<evidence type="ECO:0000313" key="3">
    <source>
        <dbReference type="EMBL" id="WAR04082.1"/>
    </source>
</evidence>
<proteinExistence type="predicted"/>
<evidence type="ECO:0000256" key="1">
    <source>
        <dbReference type="SAM" id="Coils"/>
    </source>
</evidence>
<dbReference type="Gene3D" id="1.20.5.170">
    <property type="match status" value="1"/>
</dbReference>
<reference evidence="3" key="1">
    <citation type="submission" date="2022-11" db="EMBL/GenBank/DDBJ databases">
        <title>Centuries of genome instability and evolution in soft-shell clam transmissible cancer (bioRxiv).</title>
        <authorList>
            <person name="Hart S.F.M."/>
            <person name="Yonemitsu M.A."/>
            <person name="Giersch R.M."/>
            <person name="Beal B.F."/>
            <person name="Arriagada G."/>
            <person name="Davis B.W."/>
            <person name="Ostrander E.A."/>
            <person name="Goff S.P."/>
            <person name="Metzger M.J."/>
        </authorList>
    </citation>
    <scope>NUCLEOTIDE SEQUENCE</scope>
    <source>
        <strain evidence="3">MELC-2E11</strain>
        <tissue evidence="3">Siphon/mantle</tissue>
    </source>
</reference>
<dbReference type="SUPFAM" id="SSF57959">
    <property type="entry name" value="Leucine zipper domain"/>
    <property type="match status" value="1"/>
</dbReference>
<protein>
    <submittedName>
        <fullName evidence="3">ZHANG-like protein</fullName>
    </submittedName>
</protein>
<dbReference type="EMBL" id="CP111016">
    <property type="protein sequence ID" value="WAR04082.1"/>
    <property type="molecule type" value="Genomic_DNA"/>
</dbReference>
<dbReference type="PROSITE" id="PS50217">
    <property type="entry name" value="BZIP"/>
    <property type="match status" value="1"/>
</dbReference>
<feature type="domain" description="BZIP" evidence="2">
    <location>
        <begin position="238"/>
        <end position="296"/>
    </location>
</feature>
<name>A0ABY7E533_MYAAR</name>
<gene>
    <name evidence="3" type="ORF">MAR_019451</name>
</gene>
<evidence type="ECO:0000259" key="2">
    <source>
        <dbReference type="PROSITE" id="PS50217"/>
    </source>
</evidence>
<keyword evidence="4" id="KW-1185">Reference proteome</keyword>
<sequence>MSDICMFAASLPDELMDNETFVCGTDVGFGLLEEPLLATKFSPSHQSDSGCSDLFDEMEDRSVSPTSGIDIFEGGPGQSPVNLFDFDFNENEFESIIRTDQENIVDSNIAITLAQNKAPVVRASMLNLARSEASSPEINVEDDDSSDPSFVPYQRVVQSKAIVSKIIPQVVPKADVIQTPAAVQRQSTEILRLPATSTVKAQGVVEKPVPAIKVVKVIKTGATTHQQVENELFHALDERNKKNAVQAKINRERKKAYIKTLEDEIEELKAENAAIKAEKEKDETEKLAYKEEVEYLKSVLANQSAISRLLNNIGNVENVKLSSSFSRKRGADFDHDYSNAQSRKQKKSGGLTYYPYLSHRNESLLGSSRLGVGGVGITDDDRFRYEMNGT</sequence>
<accession>A0ABY7E533</accession>
<dbReference type="Proteomes" id="UP001164746">
    <property type="component" value="Chromosome 5"/>
</dbReference>